<proteinExistence type="predicted"/>
<dbReference type="Proteomes" id="UP000698173">
    <property type="component" value="Unassembled WGS sequence"/>
</dbReference>
<name>A0A921KFX1_SPOPS</name>
<evidence type="ECO:0000256" key="1">
    <source>
        <dbReference type="SAM" id="SignalP"/>
    </source>
</evidence>
<feature type="signal peptide" evidence="1">
    <location>
        <begin position="1"/>
        <end position="23"/>
    </location>
</feature>
<evidence type="ECO:0000313" key="3">
    <source>
        <dbReference type="Proteomes" id="UP000698173"/>
    </source>
</evidence>
<dbReference type="AlphaFoldDB" id="A0A921KFX1"/>
<organism evidence="2 3">
    <name type="scientific">Sporosarcina psychrophila</name>
    <name type="common">Bacillus psychrophilus</name>
    <dbReference type="NCBI Taxonomy" id="1476"/>
    <lineage>
        <taxon>Bacteria</taxon>
        <taxon>Bacillati</taxon>
        <taxon>Bacillota</taxon>
        <taxon>Bacilli</taxon>
        <taxon>Bacillales</taxon>
        <taxon>Caryophanaceae</taxon>
        <taxon>Sporosarcina</taxon>
    </lineage>
</organism>
<comment type="caution">
    <text evidence="2">The sequence shown here is derived from an EMBL/GenBank/DDBJ whole genome shotgun (WGS) entry which is preliminary data.</text>
</comment>
<accession>A0A921KFX1</accession>
<dbReference type="PROSITE" id="PS51257">
    <property type="entry name" value="PROKAR_LIPOPROTEIN"/>
    <property type="match status" value="1"/>
</dbReference>
<keyword evidence="1" id="KW-0732">Signal</keyword>
<evidence type="ECO:0000313" key="2">
    <source>
        <dbReference type="EMBL" id="HJF33704.1"/>
    </source>
</evidence>
<dbReference type="EMBL" id="DYWT01000276">
    <property type="protein sequence ID" value="HJF33704.1"/>
    <property type="molecule type" value="Genomic_DNA"/>
</dbReference>
<dbReference type="Pfam" id="PF13798">
    <property type="entry name" value="PCYCGC"/>
    <property type="match status" value="1"/>
</dbReference>
<feature type="chain" id="PRO_5036858444" evidence="1">
    <location>
        <begin position="24"/>
        <end position="166"/>
    </location>
</feature>
<reference evidence="2" key="1">
    <citation type="journal article" date="2021" name="PeerJ">
        <title>Extensive microbial diversity within the chicken gut microbiome revealed by metagenomics and culture.</title>
        <authorList>
            <person name="Gilroy R."/>
            <person name="Ravi A."/>
            <person name="Getino M."/>
            <person name="Pursley I."/>
            <person name="Horton D.L."/>
            <person name="Alikhan N.F."/>
            <person name="Baker D."/>
            <person name="Gharbi K."/>
            <person name="Hall N."/>
            <person name="Watson M."/>
            <person name="Adriaenssens E.M."/>
            <person name="Foster-Nyarko E."/>
            <person name="Jarju S."/>
            <person name="Secka A."/>
            <person name="Antonio M."/>
            <person name="Oren A."/>
            <person name="Chaudhuri R.R."/>
            <person name="La Ragione R."/>
            <person name="Hildebrand F."/>
            <person name="Pallen M.J."/>
        </authorList>
    </citation>
    <scope>NUCLEOTIDE SEQUENCE</scope>
    <source>
        <strain evidence="2">CHK171-7178</strain>
    </source>
</reference>
<dbReference type="InterPro" id="IPR025673">
    <property type="entry name" value="PCYCGC"/>
</dbReference>
<sequence>MKKKLLFIILAAVLVLSACGDKAQPSEKEHDMAHGEQKHAPNGDLQEVTASAATLPSFLDDKSEDMRLVYQLAGTATDVIDWMPCYCGCGESAGHGSNLNCFIDEVREDGSVVWDDHGTRCQVCLDIAVQSVMMKQEGKTLKEIREFIDETYKEGYALPTDTPMPA</sequence>
<gene>
    <name evidence="2" type="ORF">K8V56_18215</name>
</gene>
<reference evidence="2" key="2">
    <citation type="submission" date="2021-09" db="EMBL/GenBank/DDBJ databases">
        <authorList>
            <person name="Gilroy R."/>
        </authorList>
    </citation>
    <scope>NUCLEOTIDE SEQUENCE</scope>
    <source>
        <strain evidence="2">CHK171-7178</strain>
    </source>
</reference>
<protein>
    <submittedName>
        <fullName evidence="2">PCYCGC domain-containing protein</fullName>
    </submittedName>
</protein>